<dbReference type="GO" id="GO:0006412">
    <property type="term" value="P:translation"/>
    <property type="evidence" value="ECO:0007669"/>
    <property type="project" value="UniProtKB-UniRule"/>
</dbReference>
<evidence type="ECO:0000256" key="4">
    <source>
        <dbReference type="ARBA" id="ARBA00035245"/>
    </source>
</evidence>
<dbReference type="FunFam" id="3.30.1440.10:FF:000001">
    <property type="entry name" value="50S ribosomal protein L5"/>
    <property type="match status" value="1"/>
</dbReference>
<comment type="similarity">
    <text evidence="1 6 7">Belongs to the universal ribosomal protein uL5 family.</text>
</comment>
<comment type="function">
    <text evidence="5">This is one of the proteins that bind and probably mediate the attachment of the 5S RNA into the large ribosomal subunit, where it forms part of the central protuberance. In the 70S ribosome it contacts protein S13 of the 30S subunit (bridge B1b), connecting the 2 subunits; this bridge is implicated in subunit movement. Contacts the P site tRNA; the 5S rRNA and some of its associated proteins might help stabilize positioning of ribosome-bound tRNAs.</text>
</comment>
<dbReference type="HAMAP" id="MF_01333_B">
    <property type="entry name" value="Ribosomal_uL5_B"/>
    <property type="match status" value="1"/>
</dbReference>
<dbReference type="STRING" id="743971.MYF_02445"/>
<evidence type="ECO:0000256" key="3">
    <source>
        <dbReference type="ARBA" id="ARBA00023274"/>
    </source>
</evidence>
<dbReference type="SUPFAM" id="SSF55282">
    <property type="entry name" value="RL5-like"/>
    <property type="match status" value="1"/>
</dbReference>
<dbReference type="EMBL" id="CP007585">
    <property type="protein sequence ID" value="AJC49988.1"/>
    <property type="molecule type" value="Genomic_DNA"/>
</dbReference>
<keyword evidence="6" id="KW-0699">rRNA-binding</keyword>
<reference evidence="10 11" key="1">
    <citation type="journal article" date="2015" name="Genome Announc.">
        <title>Complete Genome Sequence of Mycoplasma flocculare Strain Ms42T (ATCC 27399T).</title>
        <authorList>
            <person name="Calcutt M.J."/>
            <person name="Foecking M.F."/>
            <person name="Heidari M.B."/>
            <person name="McIntosh M.A."/>
        </authorList>
    </citation>
    <scope>NUCLEOTIDE SEQUENCE [LARGE SCALE GENOMIC DNA]</scope>
    <source>
        <strain evidence="11">ATCC 27399</strain>
    </source>
</reference>
<comment type="subunit">
    <text evidence="6">Part of the 50S ribosomal subunit; part of the 5S rRNA/L5/L18/L25 subcomplex. Contacts the 5S rRNA and the P site tRNA. Forms a bridge to the 30S subunit in the 70S ribosome.</text>
</comment>
<dbReference type="InterPro" id="IPR002132">
    <property type="entry name" value="Ribosomal_uL5"/>
</dbReference>
<evidence type="ECO:0000256" key="5">
    <source>
        <dbReference type="ARBA" id="ARBA00058604"/>
    </source>
</evidence>
<dbReference type="InterPro" id="IPR020930">
    <property type="entry name" value="Ribosomal_uL5_bac-type"/>
</dbReference>
<dbReference type="Proteomes" id="UP000031129">
    <property type="component" value="Chromosome"/>
</dbReference>
<dbReference type="Pfam" id="PF00673">
    <property type="entry name" value="Ribosomal_L5_C"/>
    <property type="match status" value="1"/>
</dbReference>
<evidence type="ECO:0000256" key="2">
    <source>
        <dbReference type="ARBA" id="ARBA00022980"/>
    </source>
</evidence>
<dbReference type="HOGENOM" id="CLU_061015_2_1_14"/>
<dbReference type="PANTHER" id="PTHR11994">
    <property type="entry name" value="60S RIBOSOMAL PROTEIN L11-RELATED"/>
    <property type="match status" value="1"/>
</dbReference>
<dbReference type="GO" id="GO:0000049">
    <property type="term" value="F:tRNA binding"/>
    <property type="evidence" value="ECO:0007669"/>
    <property type="project" value="UniProtKB-UniRule"/>
</dbReference>
<evidence type="ECO:0000256" key="7">
    <source>
        <dbReference type="RuleBase" id="RU003930"/>
    </source>
</evidence>
<dbReference type="GO" id="GO:0003735">
    <property type="term" value="F:structural constituent of ribosome"/>
    <property type="evidence" value="ECO:0007669"/>
    <property type="project" value="InterPro"/>
</dbReference>
<dbReference type="Pfam" id="PF00281">
    <property type="entry name" value="Ribosomal_L5"/>
    <property type="match status" value="1"/>
</dbReference>
<evidence type="ECO:0000259" key="8">
    <source>
        <dbReference type="Pfam" id="PF00281"/>
    </source>
</evidence>
<dbReference type="PIRSF" id="PIRSF002161">
    <property type="entry name" value="Ribosomal_L5"/>
    <property type="match status" value="1"/>
</dbReference>
<dbReference type="RefSeq" id="WP_002557827.1">
    <property type="nucleotide sequence ID" value="NZ_CP007585.1"/>
</dbReference>
<dbReference type="AlphaFoldDB" id="A0A0A8E7J7"/>
<evidence type="ECO:0000313" key="10">
    <source>
        <dbReference type="EMBL" id="AJC49988.1"/>
    </source>
</evidence>
<feature type="domain" description="Large ribosomal subunit protein uL5 N-terminal" evidence="8">
    <location>
        <begin position="25"/>
        <end position="80"/>
    </location>
</feature>
<dbReference type="InterPro" id="IPR031309">
    <property type="entry name" value="Ribosomal_uL5_C"/>
</dbReference>
<feature type="domain" description="Large ribosomal subunit protein uL5 C-terminal" evidence="9">
    <location>
        <begin position="84"/>
        <end position="177"/>
    </location>
</feature>
<evidence type="ECO:0000256" key="1">
    <source>
        <dbReference type="ARBA" id="ARBA00008553"/>
    </source>
</evidence>
<evidence type="ECO:0000259" key="9">
    <source>
        <dbReference type="Pfam" id="PF00673"/>
    </source>
</evidence>
<protein>
    <recommendedName>
        <fullName evidence="4 6">Large ribosomal subunit protein uL5</fullName>
    </recommendedName>
</protein>
<dbReference type="OrthoDB" id="9806626at2"/>
<gene>
    <name evidence="6 10" type="primary">rplE</name>
    <name evidence="10" type="ORF">MYF_02445</name>
</gene>
<dbReference type="GO" id="GO:1990904">
    <property type="term" value="C:ribonucleoprotein complex"/>
    <property type="evidence" value="ECO:0007669"/>
    <property type="project" value="UniProtKB-KW"/>
</dbReference>
<dbReference type="InterPro" id="IPR031310">
    <property type="entry name" value="Ribosomal_uL5_N"/>
</dbReference>
<dbReference type="Gene3D" id="3.30.1440.10">
    <property type="match status" value="1"/>
</dbReference>
<keyword evidence="2 6" id="KW-0689">Ribosomal protein</keyword>
<dbReference type="InterPro" id="IPR022803">
    <property type="entry name" value="Ribosomal_uL5_dom_sf"/>
</dbReference>
<dbReference type="GO" id="GO:0019843">
    <property type="term" value="F:rRNA binding"/>
    <property type="evidence" value="ECO:0007669"/>
    <property type="project" value="UniProtKB-UniRule"/>
</dbReference>
<dbReference type="KEGG" id="mfq:MYF_02445"/>
<comment type="function">
    <text evidence="6">This is 1 of the proteins that bind and probably mediate the attachment of the 5S RNA into the large ribosomal subunit, where it forms part of the central protuberance. In the 70S ribosome it contacts protein S13 of the 30S subunit (bridge B1b), connecting the 2 subunits; this bridge is implicated in subunit movement. Contacts the P site tRNA; the 5S rRNA and some of its associated proteins might help stabilize positioning of ribosome-bound tRNAs.</text>
</comment>
<evidence type="ECO:0000313" key="11">
    <source>
        <dbReference type="Proteomes" id="UP000031129"/>
    </source>
</evidence>
<keyword evidence="6" id="KW-0694">RNA-binding</keyword>
<keyword evidence="11" id="KW-1185">Reference proteome</keyword>
<keyword evidence="3 6" id="KW-0687">Ribonucleoprotein</keyword>
<organism evidence="10 11">
    <name type="scientific">Mesomycoplasma flocculare ATCC 27399</name>
    <dbReference type="NCBI Taxonomy" id="743971"/>
    <lineage>
        <taxon>Bacteria</taxon>
        <taxon>Bacillati</taxon>
        <taxon>Mycoplasmatota</taxon>
        <taxon>Mycoplasmoidales</taxon>
        <taxon>Metamycoplasmataceae</taxon>
        <taxon>Mesomycoplasma</taxon>
    </lineage>
</organism>
<dbReference type="GO" id="GO:0005840">
    <property type="term" value="C:ribosome"/>
    <property type="evidence" value="ECO:0007669"/>
    <property type="project" value="UniProtKB-KW"/>
</dbReference>
<accession>A0A0A8E7J7</accession>
<evidence type="ECO:0000256" key="6">
    <source>
        <dbReference type="HAMAP-Rule" id="MF_01333"/>
    </source>
</evidence>
<name>A0A0A8E7J7_MESFC</name>
<sequence>MTKLEQHYKESVFKELKAHFNFKSVSQVPKITKVVVNMTAGDQVSNAKAIESVLDDLRKITGQKPYKTTAKKSLATWKLRQGMPMGGKVTLRRQQMWNFLAKVLHIAIPRIRDFRGLSQKSFDNNGNFALGFKEAIVFPEITFDKISKIRGLDVVIVTTAKNNQQAQKLLELLGFPFAKKI</sequence>
<dbReference type="NCBIfam" id="NF000585">
    <property type="entry name" value="PRK00010.1"/>
    <property type="match status" value="1"/>
</dbReference>
<proteinExistence type="inferred from homology"/>
<keyword evidence="6" id="KW-0820">tRNA-binding</keyword>